<evidence type="ECO:0000313" key="6">
    <source>
        <dbReference type="Proteomes" id="UP000039046"/>
    </source>
</evidence>
<feature type="transmembrane region" description="Helical" evidence="3">
    <location>
        <begin position="142"/>
        <end position="160"/>
    </location>
</feature>
<sequence>MTSIQTESISLTDIRHANIEAEVNDTINDSIPPPNAVDAIPDGGYGWVVVFSCAVQLFWLNAWTGSWGILQTALLQTTLKETPASTLSFVGSIGLALSVGLCIVCARIARSIGAKHATLVGIVFFGASNIIGSFSVRSIPGLFVSGTLYGIGSAFLYTMANNLPVQWFSDQLGTANGLTKLGGGVGATVMTVILQAIIDRFGVAWSFRAMGLISLVTGVPAALLIKERAPNMGATAVDLSLFRNAAFTCLLVSGAVGIFALYVPSFFLPLIASSVGISGSAAAGLMACFNACMALGRVGSGIACDKLGSTNTLLLTMLLNSVTMLAIWPFSSNLTLLIVFAVLNGVSNGAFFVSMPVAVGRLLGPGLAVAGMGMAMTAWFVGDLLGNPIAGFLIGAAGAESATSIMPYRAAIFYAGSTALASAGLVLVARLRMDLNMFAKL</sequence>
<feature type="transmembrane region" description="Helical" evidence="3">
    <location>
        <begin position="117"/>
        <end position="136"/>
    </location>
</feature>
<reference evidence="5 6" key="1">
    <citation type="journal article" date="2015" name="Genome Announc.">
        <title>Draft Genome Sequence and Gene Annotation of the Entomopathogenic Fungus Verticillium hemipterigenum.</title>
        <authorList>
            <person name="Horn F."/>
            <person name="Habel A."/>
            <person name="Scharf D.H."/>
            <person name="Dworschak J."/>
            <person name="Brakhage A.A."/>
            <person name="Guthke R."/>
            <person name="Hertweck C."/>
            <person name="Linde J."/>
        </authorList>
    </citation>
    <scope>NUCLEOTIDE SEQUENCE [LARGE SCALE GENOMIC DNA]</scope>
</reference>
<dbReference type="GO" id="GO:0022857">
    <property type="term" value="F:transmembrane transporter activity"/>
    <property type="evidence" value="ECO:0007669"/>
    <property type="project" value="InterPro"/>
</dbReference>
<comment type="similarity">
    <text evidence="2">Belongs to the major facilitator superfamily. Monocarboxylate porter (TC 2.A.1.13) family.</text>
</comment>
<keyword evidence="3" id="KW-0812">Transmembrane</keyword>
<dbReference type="InterPro" id="IPR036259">
    <property type="entry name" value="MFS_trans_sf"/>
</dbReference>
<dbReference type="OrthoDB" id="6499973at2759"/>
<keyword evidence="3" id="KW-1133">Transmembrane helix</keyword>
<dbReference type="Pfam" id="PF07690">
    <property type="entry name" value="MFS_1"/>
    <property type="match status" value="1"/>
</dbReference>
<dbReference type="InterPro" id="IPR011701">
    <property type="entry name" value="MFS"/>
</dbReference>
<dbReference type="SUPFAM" id="SSF103473">
    <property type="entry name" value="MFS general substrate transporter"/>
    <property type="match status" value="1"/>
</dbReference>
<dbReference type="AlphaFoldDB" id="A0A0A1SV89"/>
<evidence type="ECO:0000256" key="1">
    <source>
        <dbReference type="ARBA" id="ARBA00004141"/>
    </source>
</evidence>
<dbReference type="HOGENOM" id="CLU_001265_1_2_1"/>
<feature type="transmembrane region" description="Helical" evidence="3">
    <location>
        <begin position="334"/>
        <end position="355"/>
    </location>
</feature>
<feature type="transmembrane region" description="Helical" evidence="3">
    <location>
        <begin position="84"/>
        <end position="105"/>
    </location>
</feature>
<accession>A0A0A1SV89</accession>
<comment type="subcellular location">
    <subcellularLocation>
        <location evidence="1">Membrane</location>
        <topology evidence="1">Multi-pass membrane protein</topology>
    </subcellularLocation>
</comment>
<dbReference type="Proteomes" id="UP000039046">
    <property type="component" value="Unassembled WGS sequence"/>
</dbReference>
<feature type="transmembrane region" description="Helical" evidence="3">
    <location>
        <begin position="362"/>
        <end position="382"/>
    </location>
</feature>
<keyword evidence="3" id="KW-0472">Membrane</keyword>
<proteinExistence type="inferred from homology"/>
<evidence type="ECO:0000313" key="5">
    <source>
        <dbReference type="EMBL" id="CEJ87520.1"/>
    </source>
</evidence>
<feature type="transmembrane region" description="Helical" evidence="3">
    <location>
        <begin position="45"/>
        <end position="64"/>
    </location>
</feature>
<dbReference type="EMBL" id="CDHN01000002">
    <property type="protein sequence ID" value="CEJ87520.1"/>
    <property type="molecule type" value="Genomic_DNA"/>
</dbReference>
<dbReference type="InterPro" id="IPR020846">
    <property type="entry name" value="MFS_dom"/>
</dbReference>
<gene>
    <name evidence="5" type="ORF">VHEMI04440</name>
</gene>
<organism evidence="5 6">
    <name type="scientific">[Torrubiella] hemipterigena</name>
    <dbReference type="NCBI Taxonomy" id="1531966"/>
    <lineage>
        <taxon>Eukaryota</taxon>
        <taxon>Fungi</taxon>
        <taxon>Dikarya</taxon>
        <taxon>Ascomycota</taxon>
        <taxon>Pezizomycotina</taxon>
        <taxon>Sordariomycetes</taxon>
        <taxon>Hypocreomycetidae</taxon>
        <taxon>Hypocreales</taxon>
        <taxon>Clavicipitaceae</taxon>
        <taxon>Clavicipitaceae incertae sedis</taxon>
        <taxon>'Torrubiella' clade</taxon>
    </lineage>
</organism>
<dbReference type="PANTHER" id="PTHR11360:SF305">
    <property type="entry name" value="MAJOR FACILITATOR SUPERFAMILY (MFS) PROFILE DOMAIN-CONTAINING PROTEIN"/>
    <property type="match status" value="1"/>
</dbReference>
<keyword evidence="6" id="KW-1185">Reference proteome</keyword>
<feature type="transmembrane region" description="Helical" evidence="3">
    <location>
        <begin position="204"/>
        <end position="225"/>
    </location>
</feature>
<feature type="transmembrane region" description="Helical" evidence="3">
    <location>
        <begin position="245"/>
        <end position="264"/>
    </location>
</feature>
<dbReference type="InterPro" id="IPR050327">
    <property type="entry name" value="Proton-linked_MCT"/>
</dbReference>
<evidence type="ECO:0000256" key="2">
    <source>
        <dbReference type="ARBA" id="ARBA00006727"/>
    </source>
</evidence>
<feature type="transmembrane region" description="Helical" evidence="3">
    <location>
        <begin position="411"/>
        <end position="431"/>
    </location>
</feature>
<evidence type="ECO:0000256" key="3">
    <source>
        <dbReference type="SAM" id="Phobius"/>
    </source>
</evidence>
<dbReference type="PROSITE" id="PS50850">
    <property type="entry name" value="MFS"/>
    <property type="match status" value="1"/>
</dbReference>
<protein>
    <recommendedName>
        <fullName evidence="4">Major facilitator superfamily (MFS) profile domain-containing protein</fullName>
    </recommendedName>
</protein>
<feature type="domain" description="Major facilitator superfamily (MFS) profile" evidence="4">
    <location>
        <begin position="241"/>
        <end position="441"/>
    </location>
</feature>
<feature type="transmembrane region" description="Helical" evidence="3">
    <location>
        <begin position="181"/>
        <end position="198"/>
    </location>
</feature>
<evidence type="ECO:0000259" key="4">
    <source>
        <dbReference type="PROSITE" id="PS50850"/>
    </source>
</evidence>
<dbReference type="PANTHER" id="PTHR11360">
    <property type="entry name" value="MONOCARBOXYLATE TRANSPORTER"/>
    <property type="match status" value="1"/>
</dbReference>
<dbReference type="Gene3D" id="1.20.1250.20">
    <property type="entry name" value="MFS general substrate transporter like domains"/>
    <property type="match status" value="2"/>
</dbReference>
<dbReference type="GO" id="GO:0016020">
    <property type="term" value="C:membrane"/>
    <property type="evidence" value="ECO:0007669"/>
    <property type="project" value="UniProtKB-SubCell"/>
</dbReference>
<feature type="transmembrane region" description="Helical" evidence="3">
    <location>
        <begin position="270"/>
        <end position="295"/>
    </location>
</feature>
<feature type="transmembrane region" description="Helical" evidence="3">
    <location>
        <begin position="307"/>
        <end position="328"/>
    </location>
</feature>
<name>A0A0A1SV89_9HYPO</name>